<organism evidence="10">
    <name type="scientific">Naegleria gruberi</name>
    <name type="common">Amoeba</name>
    <dbReference type="NCBI Taxonomy" id="5762"/>
    <lineage>
        <taxon>Eukaryota</taxon>
        <taxon>Discoba</taxon>
        <taxon>Heterolobosea</taxon>
        <taxon>Tetramitia</taxon>
        <taxon>Eutetramitia</taxon>
        <taxon>Vahlkampfiidae</taxon>
        <taxon>Naegleria</taxon>
    </lineage>
</organism>
<dbReference type="VEuPathDB" id="AmoebaDB:NAEGRDRAFT_62318"/>
<dbReference type="EMBL" id="GG738847">
    <property type="protein sequence ID" value="EFC49533.1"/>
    <property type="molecule type" value="Genomic_DNA"/>
</dbReference>
<dbReference type="eggNOG" id="KOG4200">
    <property type="taxonomic scope" value="Eukaryota"/>
</dbReference>
<proteinExistence type="predicted"/>
<dbReference type="InterPro" id="IPR009617">
    <property type="entry name" value="Seipin"/>
</dbReference>
<evidence type="ECO:0000256" key="4">
    <source>
        <dbReference type="ARBA" id="ARBA00022989"/>
    </source>
</evidence>
<evidence type="ECO:0000256" key="7">
    <source>
        <dbReference type="SAM" id="MobiDB-lite"/>
    </source>
</evidence>
<dbReference type="PANTHER" id="PTHR21212:SF0">
    <property type="entry name" value="SEIPIN"/>
    <property type="match status" value="1"/>
</dbReference>
<dbReference type="GO" id="GO:0140042">
    <property type="term" value="P:lipid droplet formation"/>
    <property type="evidence" value="ECO:0007669"/>
    <property type="project" value="UniProtKB-ARBA"/>
</dbReference>
<feature type="transmembrane region" description="Helical" evidence="8">
    <location>
        <begin position="308"/>
        <end position="332"/>
    </location>
</feature>
<evidence type="ECO:0000256" key="8">
    <source>
        <dbReference type="SAM" id="Phobius"/>
    </source>
</evidence>
<dbReference type="RefSeq" id="XP_002682277.1">
    <property type="nucleotide sequence ID" value="XM_002682231.1"/>
</dbReference>
<feature type="compositionally biased region" description="Low complexity" evidence="7">
    <location>
        <begin position="411"/>
        <end position="434"/>
    </location>
</feature>
<keyword evidence="5" id="KW-0443">Lipid metabolism</keyword>
<dbReference type="GO" id="GO:0005789">
    <property type="term" value="C:endoplasmic reticulum membrane"/>
    <property type="evidence" value="ECO:0007669"/>
    <property type="project" value="UniProtKB-SubCell"/>
</dbReference>
<feature type="transmembrane region" description="Helical" evidence="8">
    <location>
        <begin position="92"/>
        <end position="118"/>
    </location>
</feature>
<dbReference type="GeneID" id="8855417"/>
<dbReference type="Proteomes" id="UP000006671">
    <property type="component" value="Unassembled WGS sequence"/>
</dbReference>
<dbReference type="GO" id="GO:0006629">
    <property type="term" value="P:lipid metabolic process"/>
    <property type="evidence" value="ECO:0007669"/>
    <property type="project" value="UniProtKB-KW"/>
</dbReference>
<dbReference type="PANTHER" id="PTHR21212">
    <property type="entry name" value="BERNARDINELLI-SEIP CONGENITAL LIPODYSTROPHY 2 HOMOLOG BSCL2 PROTEIN"/>
    <property type="match status" value="1"/>
</dbReference>
<evidence type="ECO:0000256" key="1">
    <source>
        <dbReference type="ARBA" id="ARBA00004477"/>
    </source>
</evidence>
<evidence type="ECO:0000256" key="3">
    <source>
        <dbReference type="ARBA" id="ARBA00022824"/>
    </source>
</evidence>
<dbReference type="KEGG" id="ngr:NAEGRDRAFT_62318"/>
<keyword evidence="3" id="KW-0256">Endoplasmic reticulum</keyword>
<evidence type="ECO:0000256" key="2">
    <source>
        <dbReference type="ARBA" id="ARBA00022692"/>
    </source>
</evidence>
<dbReference type="AlphaFoldDB" id="D2V0J7"/>
<evidence type="ECO:0000313" key="9">
    <source>
        <dbReference type="EMBL" id="EFC49533.1"/>
    </source>
</evidence>
<reference evidence="9 10" key="1">
    <citation type="journal article" date="2010" name="Cell">
        <title>The genome of Naegleria gruberi illuminates early eukaryotic versatility.</title>
        <authorList>
            <person name="Fritz-Laylin L.K."/>
            <person name="Prochnik S.E."/>
            <person name="Ginger M.L."/>
            <person name="Dacks J.B."/>
            <person name="Carpenter M.L."/>
            <person name="Field M.C."/>
            <person name="Kuo A."/>
            <person name="Paredez A."/>
            <person name="Chapman J."/>
            <person name="Pham J."/>
            <person name="Shu S."/>
            <person name="Neupane R."/>
            <person name="Cipriano M."/>
            <person name="Mancuso J."/>
            <person name="Tu H."/>
            <person name="Salamov A."/>
            <person name="Lindquist E."/>
            <person name="Shapiro H."/>
            <person name="Lucas S."/>
            <person name="Grigoriev I.V."/>
            <person name="Cande W.Z."/>
            <person name="Fulton C."/>
            <person name="Rokhsar D.S."/>
            <person name="Dawson S.C."/>
        </authorList>
    </citation>
    <scope>NUCLEOTIDE SEQUENCE [LARGE SCALE GENOMIC DNA]</scope>
    <source>
        <strain evidence="9 10">NEG-M</strain>
    </source>
</reference>
<keyword evidence="4 8" id="KW-1133">Transmembrane helix</keyword>
<protein>
    <submittedName>
        <fullName evidence="9">Predicted protein</fullName>
    </submittedName>
</protein>
<dbReference type="OrthoDB" id="3990054at2759"/>
<dbReference type="Pfam" id="PF06775">
    <property type="entry name" value="Seipin"/>
    <property type="match status" value="1"/>
</dbReference>
<accession>D2V0J7</accession>
<dbReference type="InParanoid" id="D2V0J7"/>
<keyword evidence="2 8" id="KW-0812">Transmembrane</keyword>
<dbReference type="CDD" id="cd23995">
    <property type="entry name" value="Seipin_BSCL2_like"/>
    <property type="match status" value="1"/>
</dbReference>
<feature type="compositionally biased region" description="Basic residues" evidence="7">
    <location>
        <begin position="367"/>
        <end position="383"/>
    </location>
</feature>
<evidence type="ECO:0000256" key="6">
    <source>
        <dbReference type="ARBA" id="ARBA00023136"/>
    </source>
</evidence>
<keyword evidence="10" id="KW-1185">Reference proteome</keyword>
<keyword evidence="6 8" id="KW-0472">Membrane</keyword>
<name>D2V0J7_NAEGR</name>
<evidence type="ECO:0000256" key="5">
    <source>
        <dbReference type="ARBA" id="ARBA00023098"/>
    </source>
</evidence>
<comment type="subcellular location">
    <subcellularLocation>
        <location evidence="1">Endoplasmic reticulum membrane</location>
        <topology evidence="1">Multi-pass membrane protein</topology>
    </subcellularLocation>
</comment>
<gene>
    <name evidence="9" type="ORF">NAEGRDRAFT_62318</name>
</gene>
<dbReference type="STRING" id="5762.D2V0J7"/>
<evidence type="ECO:0000313" key="10">
    <source>
        <dbReference type="Proteomes" id="UP000006671"/>
    </source>
</evidence>
<feature type="compositionally biased region" description="Acidic residues" evidence="7">
    <location>
        <begin position="391"/>
        <end position="410"/>
    </location>
</feature>
<feature type="region of interest" description="Disordered" evidence="7">
    <location>
        <begin position="350"/>
        <end position="450"/>
    </location>
</feature>
<sequence length="450" mass="51264">MTTSTDTDSQYSSVVGKEIDDHDEQPTLLDVLLCCCMPSLRPSRLIYSILYPTLNTILNQFGNFKLEKIIRNIVTHPITKFITIHYVKIISVLTYLSISLILSGLGAFFFSLMLLTYYRPPTQFDHPIFFIRNGTTLSANVTLLSHDTSKSLVQNGLYIDTFKVKFNLPESNVNRDIGMFSIHAEFYDRYNSKLYSTSRSVCVKSLNHSQGFSQSILKYKSVMSELVNTVFSLPYALLGKADETETQSVDMLTETQLLEFNSRVVQRASHVYVWLSHDNLQIYSSSIQLFARVTGVWHYLYQYPITCFLILFPMAFLSNMSGYLFVGAFLFYKFIYSSGKSNSITTSTITKQSIKQQATSNESSTTSRKKKITTTTVRRKKIIHTSSSDSISDDNDSIDEDINENIENDEQQPSRIDSPSQSSTTSTTKRQAASNKLKKRLKKRIELQDE</sequence>